<evidence type="ECO:0000256" key="1">
    <source>
        <dbReference type="SAM" id="MobiDB-lite"/>
    </source>
</evidence>
<evidence type="ECO:0008006" key="4">
    <source>
        <dbReference type="Google" id="ProtNLM"/>
    </source>
</evidence>
<dbReference type="EMBL" id="CP063194">
    <property type="protein sequence ID" value="WCZ38558.1"/>
    <property type="molecule type" value="Genomic_DNA"/>
</dbReference>
<sequence length="347" mass="36512">MLPLALQGCSGVGGRETVHVTSTQWVDPDTGEVVEHAEPEAADDSSWQSEFEWVLNHPGDYPVNSAAQYTPDGTYEYALVEANGGGTPELLLAVSSGHTQPVIVFTIGDDGKAHASPEVLIMGTPGNGAAREGVAASASGNGIYQISGSAGSREHLSRHFVLDGASLSKASEETFNITQGLPDHQNIEWTPTGDKSALTAGVPVGSGSGSASGSDGASGELQAGQVEFTGTVRGYTGEELMAPLGYGMPNGEDPNSVYYVLDLDSPLMVRGRTAPGYKTEEVKRFRLGHDEIGARGHSYQDGLEWAQYVDKRVRIVVDEGDVNFPTDTSMPLGTPGFGESMTYTVLE</sequence>
<reference evidence="2 3" key="1">
    <citation type="submission" date="2020-10" db="EMBL/GenBank/DDBJ databases">
        <title>Complete genome sequence of Corynebacterium jeddahense DSM 45997, type strain of Corynebacterium jeddahense.</title>
        <authorList>
            <person name="Busche T."/>
            <person name="Kalinowski J."/>
            <person name="Ruckert C."/>
        </authorList>
    </citation>
    <scope>NUCLEOTIDE SEQUENCE [LARGE SCALE GENOMIC DNA]</scope>
    <source>
        <strain evidence="2 3">DSM 45997</strain>
    </source>
</reference>
<keyword evidence="3" id="KW-1185">Reference proteome</keyword>
<organism evidence="2 3">
    <name type="scientific">Corynebacterium jeddahense</name>
    <dbReference type="NCBI Taxonomy" id="1414719"/>
    <lineage>
        <taxon>Bacteria</taxon>
        <taxon>Bacillati</taxon>
        <taxon>Actinomycetota</taxon>
        <taxon>Actinomycetes</taxon>
        <taxon>Mycobacteriales</taxon>
        <taxon>Corynebacteriaceae</taxon>
        <taxon>Corynebacterium</taxon>
    </lineage>
</organism>
<evidence type="ECO:0000313" key="3">
    <source>
        <dbReference type="Proteomes" id="UP001218071"/>
    </source>
</evidence>
<feature type="region of interest" description="Disordered" evidence="1">
    <location>
        <begin position="183"/>
        <end position="219"/>
    </location>
</feature>
<proteinExistence type="predicted"/>
<name>A0ABY7UII9_9CORY</name>
<evidence type="ECO:0000313" key="2">
    <source>
        <dbReference type="EMBL" id="WCZ38558.1"/>
    </source>
</evidence>
<gene>
    <name evidence="2" type="ORF">CJEDD_04725</name>
</gene>
<protein>
    <recommendedName>
        <fullName evidence="4">Lipoprotein</fullName>
    </recommendedName>
</protein>
<accession>A0ABY7UII9</accession>
<dbReference type="Proteomes" id="UP001218071">
    <property type="component" value="Chromosome"/>
</dbReference>